<evidence type="ECO:0000256" key="3">
    <source>
        <dbReference type="SAM" id="SignalP"/>
    </source>
</evidence>
<evidence type="ECO:0000313" key="5">
    <source>
        <dbReference type="Proteomes" id="UP000237246"/>
    </source>
</evidence>
<dbReference type="EMBL" id="PPHD01003934">
    <property type="protein sequence ID" value="POI33258.1"/>
    <property type="molecule type" value="Genomic_DNA"/>
</dbReference>
<reference evidence="4 5" key="1">
    <citation type="submission" date="2018-01" db="EMBL/GenBank/DDBJ databases">
        <title>Comparison of the Chinese Bamboo Partridge and Red Junglefowl genome sequences highlights the importance of demography in genome evolution.</title>
        <authorList>
            <person name="Tiley G.P."/>
            <person name="Kimball R.T."/>
            <person name="Braun E.L."/>
            <person name="Burleigh J.G."/>
        </authorList>
    </citation>
    <scope>NUCLEOTIDE SEQUENCE [LARGE SCALE GENOMIC DNA]</scope>
    <source>
        <strain evidence="4">RTK389</strain>
        <tissue evidence="4">Blood</tissue>
    </source>
</reference>
<keyword evidence="3" id="KW-0732">Signal</keyword>
<evidence type="ECO:0000256" key="1">
    <source>
        <dbReference type="ARBA" id="ARBA00022723"/>
    </source>
</evidence>
<gene>
    <name evidence="4" type="ORF">CIB84_002993</name>
</gene>
<evidence type="ECO:0000313" key="4">
    <source>
        <dbReference type="EMBL" id="POI33258.1"/>
    </source>
</evidence>
<accession>A0A2P4TA80</accession>
<dbReference type="Proteomes" id="UP000237246">
    <property type="component" value="Unassembled WGS sequence"/>
</dbReference>
<keyword evidence="2" id="KW-0862">Zinc</keyword>
<sequence length="75" mass="8423">MSRGAVRTWDIFIQLEMRALLLLAALGAVAAATTENFVGHQVLRIVPSSDAELQKVEELQELEHLQVWDGSEWSF</sequence>
<keyword evidence="1" id="KW-0479">Metal-binding</keyword>
<comment type="caution">
    <text evidence="4">The sequence shown here is derived from an EMBL/GenBank/DDBJ whole genome shotgun (WGS) entry which is preliminary data.</text>
</comment>
<dbReference type="Gene3D" id="3.30.70.340">
    <property type="entry name" value="Metallocarboxypeptidase-like"/>
    <property type="match status" value="1"/>
</dbReference>
<keyword evidence="5" id="KW-1185">Reference proteome</keyword>
<dbReference type="SUPFAM" id="SSF54897">
    <property type="entry name" value="Protease propeptides/inhibitors"/>
    <property type="match status" value="1"/>
</dbReference>
<name>A0A2P4TA80_BAMTH</name>
<proteinExistence type="predicted"/>
<dbReference type="GO" id="GO:0046872">
    <property type="term" value="F:metal ion binding"/>
    <property type="evidence" value="ECO:0007669"/>
    <property type="project" value="UniProtKB-KW"/>
</dbReference>
<organism evidence="4 5">
    <name type="scientific">Bambusicola thoracicus</name>
    <name type="common">Chinese bamboo-partridge</name>
    <name type="synonym">Perdix thoracica</name>
    <dbReference type="NCBI Taxonomy" id="9083"/>
    <lineage>
        <taxon>Eukaryota</taxon>
        <taxon>Metazoa</taxon>
        <taxon>Chordata</taxon>
        <taxon>Craniata</taxon>
        <taxon>Vertebrata</taxon>
        <taxon>Euteleostomi</taxon>
        <taxon>Archelosauria</taxon>
        <taxon>Archosauria</taxon>
        <taxon>Dinosauria</taxon>
        <taxon>Saurischia</taxon>
        <taxon>Theropoda</taxon>
        <taxon>Coelurosauria</taxon>
        <taxon>Aves</taxon>
        <taxon>Neognathae</taxon>
        <taxon>Galloanserae</taxon>
        <taxon>Galliformes</taxon>
        <taxon>Phasianidae</taxon>
        <taxon>Perdicinae</taxon>
        <taxon>Bambusicola</taxon>
    </lineage>
</organism>
<evidence type="ECO:0000256" key="2">
    <source>
        <dbReference type="ARBA" id="ARBA00022833"/>
    </source>
</evidence>
<feature type="chain" id="PRO_5015103372" evidence="3">
    <location>
        <begin position="32"/>
        <end position="75"/>
    </location>
</feature>
<feature type="signal peptide" evidence="3">
    <location>
        <begin position="1"/>
        <end position="31"/>
    </location>
</feature>
<dbReference type="AlphaFoldDB" id="A0A2P4TA80"/>
<protein>
    <submittedName>
        <fullName evidence="4">Uncharacterized protein</fullName>
    </submittedName>
</protein>
<dbReference type="InterPro" id="IPR036990">
    <property type="entry name" value="M14A-like_propep"/>
</dbReference>